<dbReference type="PANTHER" id="PTHR21022">
    <property type="entry name" value="PREPHENATE DEHYDRATASE P PROTEIN"/>
    <property type="match status" value="1"/>
</dbReference>
<keyword evidence="4" id="KW-0057">Aromatic amino acid biosynthesis</keyword>
<dbReference type="Proteomes" id="UP000626109">
    <property type="component" value="Unassembled WGS sequence"/>
</dbReference>
<feature type="non-terminal residue" evidence="8">
    <location>
        <position position="1"/>
    </location>
</feature>
<dbReference type="AlphaFoldDB" id="A0A813K8U5"/>
<dbReference type="GO" id="GO:0004664">
    <property type="term" value="F:prephenate dehydratase activity"/>
    <property type="evidence" value="ECO:0007669"/>
    <property type="project" value="UniProtKB-EC"/>
</dbReference>
<proteinExistence type="predicted"/>
<dbReference type="InterPro" id="IPR001086">
    <property type="entry name" value="Preph_deHydtase"/>
</dbReference>
<protein>
    <recommendedName>
        <fullName evidence="2">prephenate dehydratase</fullName>
        <ecNumber evidence="2">4.2.1.51</ecNumber>
    </recommendedName>
</protein>
<dbReference type="SUPFAM" id="SSF55021">
    <property type="entry name" value="ACT-like"/>
    <property type="match status" value="1"/>
</dbReference>
<gene>
    <name evidence="8" type="ORF">PGLA2088_LOCUS30206</name>
</gene>
<keyword evidence="6" id="KW-0456">Lyase</keyword>
<keyword evidence="5" id="KW-0584">Phenylalanine biosynthesis</keyword>
<dbReference type="GO" id="GO:0005737">
    <property type="term" value="C:cytoplasm"/>
    <property type="evidence" value="ECO:0007669"/>
    <property type="project" value="TreeGrafter"/>
</dbReference>
<evidence type="ECO:0000313" key="8">
    <source>
        <dbReference type="EMBL" id="CAE8697246.1"/>
    </source>
</evidence>
<feature type="domain" description="Prephenate dehydratase" evidence="7">
    <location>
        <begin position="57"/>
        <end position="248"/>
    </location>
</feature>
<evidence type="ECO:0000259" key="7">
    <source>
        <dbReference type="PROSITE" id="PS51171"/>
    </source>
</evidence>
<evidence type="ECO:0000313" key="9">
    <source>
        <dbReference type="Proteomes" id="UP000626109"/>
    </source>
</evidence>
<dbReference type="EC" id="4.2.1.51" evidence="2"/>
<dbReference type="InterPro" id="IPR008242">
    <property type="entry name" value="Chor_mutase/pphenate_deHydtase"/>
</dbReference>
<accession>A0A813K8U5</accession>
<evidence type="ECO:0000256" key="1">
    <source>
        <dbReference type="ARBA" id="ARBA00004741"/>
    </source>
</evidence>
<organism evidence="8 9">
    <name type="scientific">Polarella glacialis</name>
    <name type="common">Dinoflagellate</name>
    <dbReference type="NCBI Taxonomy" id="89957"/>
    <lineage>
        <taxon>Eukaryota</taxon>
        <taxon>Sar</taxon>
        <taxon>Alveolata</taxon>
        <taxon>Dinophyceae</taxon>
        <taxon>Suessiales</taxon>
        <taxon>Suessiaceae</taxon>
        <taxon>Polarella</taxon>
    </lineage>
</organism>
<sequence>QQLQEHFGNRSAPWRLAAMALEQESKRQRVESASEGPVLLDFRFLVPGGSATPKQVEAVYIGDEGSLAHVAAVRFFKHLPATRLSGVGSFSAAFKAVASGKALYGVVPIENSASGTLHSTYDLMLQHDVVIGGELGVREVYCLCAKPGVSLHDVTRVLSHPNILEACTTFLSTRLPSGRPGPPEPSLETVPTISTTEAAKRVNNEAASAGISAAIATKEAAQRHSLSIIAEDIGNDAFLETRYILFHLRSGEAATLPTPFPRDALSPLRKRSACFALRNEPQAVYKLLSCFALRNIDVLKVETRPMAAGLRSPPGLPAGTARLWDYLFYVEFAVPPGQTKAIDNRLWENLSEFSLWQRDFGSYPSQLTVIEKQPQTWSDMVDMMAKS</sequence>
<evidence type="ECO:0000256" key="5">
    <source>
        <dbReference type="ARBA" id="ARBA00023222"/>
    </source>
</evidence>
<evidence type="ECO:0000256" key="3">
    <source>
        <dbReference type="ARBA" id="ARBA00022605"/>
    </source>
</evidence>
<dbReference type="UniPathway" id="UPA00121">
    <property type="reaction ID" value="UER00345"/>
</dbReference>
<dbReference type="EMBL" id="CAJNNW010028689">
    <property type="protein sequence ID" value="CAE8697246.1"/>
    <property type="molecule type" value="Genomic_DNA"/>
</dbReference>
<comment type="pathway">
    <text evidence="1">Amino-acid biosynthesis; L-phenylalanine biosynthesis; phenylpyruvate from prephenate: step 1/1.</text>
</comment>
<dbReference type="PANTHER" id="PTHR21022:SF19">
    <property type="entry name" value="PREPHENATE DEHYDRATASE-RELATED"/>
    <property type="match status" value="1"/>
</dbReference>
<evidence type="ECO:0000256" key="6">
    <source>
        <dbReference type="ARBA" id="ARBA00023239"/>
    </source>
</evidence>
<evidence type="ECO:0000256" key="2">
    <source>
        <dbReference type="ARBA" id="ARBA00013147"/>
    </source>
</evidence>
<dbReference type="PROSITE" id="PS51171">
    <property type="entry name" value="PREPHENATE_DEHYDR_3"/>
    <property type="match status" value="1"/>
</dbReference>
<dbReference type="Gene3D" id="3.40.190.10">
    <property type="entry name" value="Periplasmic binding protein-like II"/>
    <property type="match status" value="2"/>
</dbReference>
<dbReference type="PIRSF" id="PIRSF001500">
    <property type="entry name" value="Chor_mut_pdt_Ppr"/>
    <property type="match status" value="1"/>
</dbReference>
<evidence type="ECO:0000256" key="4">
    <source>
        <dbReference type="ARBA" id="ARBA00023141"/>
    </source>
</evidence>
<comment type="caution">
    <text evidence="8">The sequence shown here is derived from an EMBL/GenBank/DDBJ whole genome shotgun (WGS) entry which is preliminary data.</text>
</comment>
<dbReference type="Pfam" id="PF00800">
    <property type="entry name" value="PDT"/>
    <property type="match status" value="1"/>
</dbReference>
<dbReference type="InterPro" id="IPR045865">
    <property type="entry name" value="ACT-like_dom_sf"/>
</dbReference>
<dbReference type="GO" id="GO:0009094">
    <property type="term" value="P:L-phenylalanine biosynthetic process"/>
    <property type="evidence" value="ECO:0007669"/>
    <property type="project" value="UniProtKB-UniPathway"/>
</dbReference>
<keyword evidence="3" id="KW-0028">Amino-acid biosynthesis</keyword>
<name>A0A813K8U5_POLGL</name>
<dbReference type="SUPFAM" id="SSF53850">
    <property type="entry name" value="Periplasmic binding protein-like II"/>
    <property type="match status" value="1"/>
</dbReference>
<dbReference type="Gene3D" id="3.30.70.260">
    <property type="match status" value="1"/>
</dbReference>
<reference evidence="8" key="1">
    <citation type="submission" date="2021-02" db="EMBL/GenBank/DDBJ databases">
        <authorList>
            <person name="Dougan E. K."/>
            <person name="Rhodes N."/>
            <person name="Thang M."/>
            <person name="Chan C."/>
        </authorList>
    </citation>
    <scope>NUCLEOTIDE SEQUENCE</scope>
</reference>